<dbReference type="Gene3D" id="3.30.1540.20">
    <property type="entry name" value="MutL, C-terminal domain, dimerisation subdomain"/>
    <property type="match status" value="1"/>
</dbReference>
<comment type="similarity">
    <text evidence="1">Belongs to the DNA mismatch repair MutL/HexB family.</text>
</comment>
<dbReference type="InterPro" id="IPR014790">
    <property type="entry name" value="MutL_C"/>
</dbReference>
<feature type="domain" description="MutL C-terminal dimerisation" evidence="5">
    <location>
        <begin position="793"/>
        <end position="955"/>
    </location>
</feature>
<dbReference type="InterPro" id="IPR002099">
    <property type="entry name" value="MutL/Mlh/PMS"/>
</dbReference>
<dbReference type="Pfam" id="PF01119">
    <property type="entry name" value="DNA_mis_repair"/>
    <property type="match status" value="1"/>
</dbReference>
<dbReference type="NCBIfam" id="TIGR00585">
    <property type="entry name" value="mutl"/>
    <property type="match status" value="1"/>
</dbReference>
<keyword evidence="8" id="KW-1185">Reference proteome</keyword>
<proteinExistence type="inferred from homology"/>
<evidence type="ECO:0000259" key="6">
    <source>
        <dbReference type="SMART" id="SM01340"/>
    </source>
</evidence>
<evidence type="ECO:0000256" key="2">
    <source>
        <dbReference type="ARBA" id="ARBA00022763"/>
    </source>
</evidence>
<dbReference type="CDD" id="cd16926">
    <property type="entry name" value="HATPase_MutL-MLH-PMS-like"/>
    <property type="match status" value="1"/>
</dbReference>
<dbReference type="InterPro" id="IPR020568">
    <property type="entry name" value="Ribosomal_Su5_D2-typ_SF"/>
</dbReference>
<dbReference type="GO" id="GO:0140664">
    <property type="term" value="F:ATP-dependent DNA damage sensor activity"/>
    <property type="evidence" value="ECO:0007669"/>
    <property type="project" value="InterPro"/>
</dbReference>
<dbReference type="AlphaFoldDB" id="A0A0B4GTD1"/>
<dbReference type="HOGENOM" id="CLU_004131_0_0_1"/>
<feature type="compositionally biased region" description="Polar residues" evidence="4">
    <location>
        <begin position="615"/>
        <end position="629"/>
    </location>
</feature>
<dbReference type="OrthoDB" id="4941327at2759"/>
<dbReference type="Proteomes" id="UP000031192">
    <property type="component" value="Unassembled WGS sequence"/>
</dbReference>
<reference evidence="7 8" key="1">
    <citation type="journal article" date="2014" name="Proc. Natl. Acad. Sci. U.S.A.">
        <title>Trajectory and genomic determinants of fungal-pathogen speciation and host adaptation.</title>
        <authorList>
            <person name="Hu X."/>
            <person name="Xiao G."/>
            <person name="Zheng P."/>
            <person name="Shang Y."/>
            <person name="Su Y."/>
            <person name="Zhang X."/>
            <person name="Liu X."/>
            <person name="Zhan S."/>
            <person name="St Leger R.J."/>
            <person name="Wang C."/>
        </authorList>
    </citation>
    <scope>NUCLEOTIDE SEQUENCE [LARGE SCALE GENOMIC DNA]</scope>
    <source>
        <strain evidence="7 8">ARSEF 977</strain>
    </source>
</reference>
<dbReference type="SMART" id="SM01340">
    <property type="entry name" value="DNA_mis_repair"/>
    <property type="match status" value="1"/>
</dbReference>
<dbReference type="InterPro" id="IPR042120">
    <property type="entry name" value="MutL_C_dimsub"/>
</dbReference>
<dbReference type="SUPFAM" id="SSF118116">
    <property type="entry name" value="DNA mismatch repair protein MutL"/>
    <property type="match status" value="1"/>
</dbReference>
<dbReference type="SUPFAM" id="SSF54211">
    <property type="entry name" value="Ribosomal protein S5 domain 2-like"/>
    <property type="match status" value="1"/>
</dbReference>
<dbReference type="GO" id="GO:0005524">
    <property type="term" value="F:ATP binding"/>
    <property type="evidence" value="ECO:0007669"/>
    <property type="project" value="InterPro"/>
</dbReference>
<dbReference type="InterPro" id="IPR042121">
    <property type="entry name" value="MutL_C_regsub"/>
</dbReference>
<dbReference type="Gene3D" id="3.30.1370.100">
    <property type="entry name" value="MutL, C-terminal domain, regulatory subdomain"/>
    <property type="match status" value="1"/>
</dbReference>
<dbReference type="Gene3D" id="3.30.230.10">
    <property type="match status" value="1"/>
</dbReference>
<feature type="compositionally biased region" description="Polar residues" evidence="4">
    <location>
        <begin position="396"/>
        <end position="408"/>
    </location>
</feature>
<dbReference type="InterPro" id="IPR014721">
    <property type="entry name" value="Ribsml_uS5_D2-typ_fold_subgr"/>
</dbReference>
<dbReference type="InterPro" id="IPR038973">
    <property type="entry name" value="MutL/Mlh/Pms-like"/>
</dbReference>
<feature type="region of interest" description="Disordered" evidence="4">
    <location>
        <begin position="375"/>
        <end position="430"/>
    </location>
</feature>
<dbReference type="InterPro" id="IPR014762">
    <property type="entry name" value="DNA_mismatch_repair_CS"/>
</dbReference>
<feature type="region of interest" description="Disordered" evidence="4">
    <location>
        <begin position="615"/>
        <end position="717"/>
    </location>
</feature>
<feature type="compositionally biased region" description="Polar residues" evidence="4">
    <location>
        <begin position="637"/>
        <end position="649"/>
    </location>
</feature>
<name>A0A0B4GTD1_METGA</name>
<dbReference type="InterPro" id="IPR013507">
    <property type="entry name" value="DNA_mismatch_S5_2-like"/>
</dbReference>
<dbReference type="GO" id="GO:0032389">
    <property type="term" value="C:MutLalpha complex"/>
    <property type="evidence" value="ECO:0007669"/>
    <property type="project" value="TreeGrafter"/>
</dbReference>
<dbReference type="SMART" id="SM00853">
    <property type="entry name" value="MutL_C"/>
    <property type="match status" value="1"/>
</dbReference>
<accession>A0A0B4GTD1</accession>
<evidence type="ECO:0000256" key="1">
    <source>
        <dbReference type="ARBA" id="ARBA00006082"/>
    </source>
</evidence>
<dbReference type="InterPro" id="IPR037198">
    <property type="entry name" value="MutL_C_sf"/>
</dbReference>
<evidence type="ECO:0000259" key="5">
    <source>
        <dbReference type="SMART" id="SM00853"/>
    </source>
</evidence>
<keyword evidence="2" id="KW-0227">DNA damage</keyword>
<dbReference type="FunFam" id="3.30.1540.20:FF:000019">
    <property type="entry name" value="PMS1 homolog 2, mismatch repair system component"/>
    <property type="match status" value="1"/>
</dbReference>
<evidence type="ECO:0000256" key="3">
    <source>
        <dbReference type="ARBA" id="ARBA00070941"/>
    </source>
</evidence>
<comment type="caution">
    <text evidence="7">The sequence shown here is derived from an EMBL/GenBank/DDBJ whole genome shotgun (WGS) entry which is preliminary data.</text>
</comment>
<feature type="region of interest" description="Disordered" evidence="4">
    <location>
        <begin position="513"/>
        <end position="540"/>
    </location>
</feature>
<dbReference type="CDD" id="cd03484">
    <property type="entry name" value="MutL_Trans_hPMS_2_like"/>
    <property type="match status" value="1"/>
</dbReference>
<dbReference type="EMBL" id="AZNH01000005">
    <property type="protein sequence ID" value="KID90715.1"/>
    <property type="molecule type" value="Genomic_DNA"/>
</dbReference>
<gene>
    <name evidence="7" type="ORF">MGU_02592</name>
</gene>
<dbReference type="PROSITE" id="PS00058">
    <property type="entry name" value="DNA_MISMATCH_REPAIR_1"/>
    <property type="match status" value="1"/>
</dbReference>
<organism evidence="7 8">
    <name type="scientific">Metarhizium guizhouense (strain ARSEF 977)</name>
    <dbReference type="NCBI Taxonomy" id="1276136"/>
    <lineage>
        <taxon>Eukaryota</taxon>
        <taxon>Fungi</taxon>
        <taxon>Dikarya</taxon>
        <taxon>Ascomycota</taxon>
        <taxon>Pezizomycotina</taxon>
        <taxon>Sordariomycetes</taxon>
        <taxon>Hypocreomycetidae</taxon>
        <taxon>Hypocreales</taxon>
        <taxon>Clavicipitaceae</taxon>
        <taxon>Metarhizium</taxon>
    </lineage>
</organism>
<protein>
    <recommendedName>
        <fullName evidence="3">DNA mismatch repair protein PMS1</fullName>
    </recommendedName>
</protein>
<dbReference type="SUPFAM" id="SSF55874">
    <property type="entry name" value="ATPase domain of HSP90 chaperone/DNA topoisomerase II/histidine kinase"/>
    <property type="match status" value="1"/>
</dbReference>
<dbReference type="Pfam" id="PF08676">
    <property type="entry name" value="MutL_C"/>
    <property type="match status" value="1"/>
</dbReference>
<dbReference type="GO" id="GO:0030983">
    <property type="term" value="F:mismatched DNA binding"/>
    <property type="evidence" value="ECO:0007669"/>
    <property type="project" value="InterPro"/>
</dbReference>
<dbReference type="InterPro" id="IPR036890">
    <property type="entry name" value="HATPase_C_sf"/>
</dbReference>
<dbReference type="FunFam" id="3.30.1370.100:FF:000001">
    <property type="entry name" value="Mismatch repair endonuclease pms1, putative"/>
    <property type="match status" value="1"/>
</dbReference>
<sequence length="1017" mass="111560">MAATIKPIEGRSIHLIQSGQVIVDLCSVVKELVENSIDAGATIIDVRFKNQGLDLVEVQDNGSGICPANYPSIALKHHTSKLSSYSDIASLRTFGFRGEALASLCALSSVTITTCLESEVPRGCKLGFEISGKLASTTMVASQRGTTVSVEKLFHNLPVRRRELERNIKREWHKVIALLNQYACVQTNLKFSVSQQPTKGKRIILFSTKSNPTTRENIINIFGSKAMSTLVSLDLVLEMHPSNVGPDLQRVLRTDRESKQVRVLGHVSRPVHGDGRQAPDRQMFFVNGRPCGLPQFAKTFNEVYKAYNISQSPFIFADVQLDTKMYDVNVSPDKRSILLHDQSLLLDRLRSSLIRLFDSHDYQLPTTQVLITETPSCPASVDADRRSTPLIRENPPYTSESELSATSHSEPDGGSPSNTGFVKGKSSKLAMREEKIASGGREGAKIAPESLTKWFGCDANRPPISNSASQNTHVKQNRPSLSLFASSRTTALTDSDTEQTPQSQSLRRVDPIADTAPRNTTMVDHGTNSHKPSEAVSDSRSPTAFSWNAISSGPSTSLVQTIGHGDTVLLIQKKRPHKGAVPQTSEDSHSSHLPNSGHTGKVCSFSEFQERNAQHSCSSCSSDPENTGDTILDDKLSSSNTKAQLSEASTLHPKGMAKDNTENLGGARCVTPHSNQPQIEEDEHIGRSISDSNDEDNVAQGDTNGRPHANSSAARRTRALGDGLRKKFGTAQHSQIIRATEATLASLSSSWLAYSVRNISGPVEERVADITASDAESKLPLIIAKDDFSKMRVVGQFNLGFIIAVRPKSHRHTCHEADDADELFIIDQHASDEKFNFERLQVNTVIQSQRLVYPKSLQLTALEEEIVLGNLPALEANGFKIQVDSTGGSPVGARCQLLALPLSREVTFTLNDLEELITLLAEESSGSRHIPRPSRVRKMFAMRACRSSIMIGKPLTTSQMYSLVRHMGELDKPWNCPHGRPTMRHLCSLLAWDKAKWVADLHGNSTTESWLAYSMDN</sequence>
<evidence type="ECO:0000313" key="8">
    <source>
        <dbReference type="Proteomes" id="UP000031192"/>
    </source>
</evidence>
<feature type="region of interest" description="Disordered" evidence="4">
    <location>
        <begin position="575"/>
        <end position="602"/>
    </location>
</feature>
<dbReference type="GO" id="GO:0016887">
    <property type="term" value="F:ATP hydrolysis activity"/>
    <property type="evidence" value="ECO:0007669"/>
    <property type="project" value="InterPro"/>
</dbReference>
<dbReference type="Gene3D" id="3.30.565.10">
    <property type="entry name" value="Histidine kinase-like ATPase, C-terminal domain"/>
    <property type="match status" value="1"/>
</dbReference>
<dbReference type="GO" id="GO:0000710">
    <property type="term" value="P:meiotic mismatch repair"/>
    <property type="evidence" value="ECO:0007669"/>
    <property type="project" value="UniProtKB-ARBA"/>
</dbReference>
<evidence type="ECO:0000256" key="4">
    <source>
        <dbReference type="SAM" id="MobiDB-lite"/>
    </source>
</evidence>
<dbReference type="FunFam" id="3.30.565.10:FF:000014">
    <property type="entry name" value="Mismatch repair endonuclease pms1, putative"/>
    <property type="match status" value="1"/>
</dbReference>
<feature type="domain" description="DNA mismatch repair protein S5" evidence="6">
    <location>
        <begin position="218"/>
        <end position="358"/>
    </location>
</feature>
<dbReference type="FunFam" id="3.30.230.10:FF:000120">
    <property type="entry name" value="Mismatch repair endonuclease PMS2"/>
    <property type="match status" value="1"/>
</dbReference>
<dbReference type="PANTHER" id="PTHR10073">
    <property type="entry name" value="DNA MISMATCH REPAIR PROTEIN MLH, PMS, MUTL"/>
    <property type="match status" value="1"/>
</dbReference>
<dbReference type="Pfam" id="PF13589">
    <property type="entry name" value="HATPase_c_3"/>
    <property type="match status" value="1"/>
</dbReference>
<dbReference type="PANTHER" id="PTHR10073:SF52">
    <property type="entry name" value="MISMATCH REPAIR ENDONUCLEASE PMS2"/>
    <property type="match status" value="1"/>
</dbReference>
<evidence type="ECO:0000313" key="7">
    <source>
        <dbReference type="EMBL" id="KID90715.1"/>
    </source>
</evidence>